<feature type="signal peptide" evidence="7">
    <location>
        <begin position="1"/>
        <end position="20"/>
    </location>
</feature>
<dbReference type="PANTHER" id="PTHR24020:SF84">
    <property type="entry name" value="VWFA DOMAIN-CONTAINING PROTEIN"/>
    <property type="match status" value="1"/>
</dbReference>
<evidence type="ECO:0000256" key="3">
    <source>
        <dbReference type="ARBA" id="ARBA00022530"/>
    </source>
</evidence>
<reference evidence="9" key="1">
    <citation type="submission" date="2025-08" db="UniProtKB">
        <authorList>
            <consortium name="Ensembl"/>
        </authorList>
    </citation>
    <scope>IDENTIFICATION</scope>
</reference>
<keyword evidence="2" id="KW-0964">Secreted</keyword>
<dbReference type="GeneTree" id="ENSGT00940000162889"/>
<keyword evidence="7" id="KW-0732">Signal</keyword>
<protein>
    <submittedName>
        <fullName evidence="9">Collagen, type VI, alpha 1</fullName>
    </submittedName>
</protein>
<dbReference type="InterPro" id="IPR050525">
    <property type="entry name" value="ECM_Assembly_Org"/>
</dbReference>
<feature type="domain" description="VWFA" evidence="8">
    <location>
        <begin position="607"/>
        <end position="791"/>
    </location>
</feature>
<accession>A0A8C1BLV0</accession>
<dbReference type="FunFam" id="3.40.50.410:FF:000026">
    <property type="entry name" value="Collagen, type VI, alpha 1"/>
    <property type="match status" value="1"/>
</dbReference>
<feature type="compositionally biased region" description="Basic and acidic residues" evidence="6">
    <location>
        <begin position="386"/>
        <end position="404"/>
    </location>
</feature>
<keyword evidence="3" id="KW-0272">Extracellular matrix</keyword>
<proteinExistence type="predicted"/>
<dbReference type="SMR" id="A0A8C1BLV0"/>
<evidence type="ECO:0000313" key="9">
    <source>
        <dbReference type="Ensembl" id="ENSCCRP00000034248.2"/>
    </source>
</evidence>
<dbReference type="Pfam" id="PF00092">
    <property type="entry name" value="VWA"/>
    <property type="match status" value="3"/>
</dbReference>
<evidence type="ECO:0000256" key="6">
    <source>
        <dbReference type="SAM" id="MobiDB-lite"/>
    </source>
</evidence>
<evidence type="ECO:0000256" key="7">
    <source>
        <dbReference type="SAM" id="SignalP"/>
    </source>
</evidence>
<evidence type="ECO:0000256" key="1">
    <source>
        <dbReference type="ARBA" id="ARBA00004498"/>
    </source>
</evidence>
<name>A0A8C1BLV0_CYPCA</name>
<feature type="region of interest" description="Disordered" evidence="6">
    <location>
        <begin position="248"/>
        <end position="582"/>
    </location>
</feature>
<feature type="compositionally biased region" description="Gly residues" evidence="6">
    <location>
        <begin position="477"/>
        <end position="486"/>
    </location>
</feature>
<feature type="domain" description="VWFA" evidence="8">
    <location>
        <begin position="815"/>
        <end position="997"/>
    </location>
</feature>
<evidence type="ECO:0000256" key="5">
    <source>
        <dbReference type="ARBA" id="ARBA00022889"/>
    </source>
</evidence>
<dbReference type="SMART" id="SM00327">
    <property type="entry name" value="VWA"/>
    <property type="match status" value="3"/>
</dbReference>
<dbReference type="PANTHER" id="PTHR24020">
    <property type="entry name" value="COLLAGEN ALPHA"/>
    <property type="match status" value="1"/>
</dbReference>
<dbReference type="PROSITE" id="PS50234">
    <property type="entry name" value="VWFA"/>
    <property type="match status" value="3"/>
</dbReference>
<feature type="compositionally biased region" description="Low complexity" evidence="6">
    <location>
        <begin position="346"/>
        <end position="362"/>
    </location>
</feature>
<feature type="compositionally biased region" description="Low complexity" evidence="6">
    <location>
        <begin position="546"/>
        <end position="555"/>
    </location>
</feature>
<dbReference type="Proteomes" id="UP001108240">
    <property type="component" value="Unplaced"/>
</dbReference>
<evidence type="ECO:0000256" key="2">
    <source>
        <dbReference type="ARBA" id="ARBA00022525"/>
    </source>
</evidence>
<feature type="chain" id="PRO_5039938015" evidence="7">
    <location>
        <begin position="21"/>
        <end position="1004"/>
    </location>
</feature>
<feature type="compositionally biased region" description="Basic and acidic residues" evidence="6">
    <location>
        <begin position="364"/>
        <end position="374"/>
    </location>
</feature>
<dbReference type="AlphaFoldDB" id="A0A8C1BLV0"/>
<feature type="compositionally biased region" description="Basic and acidic residues" evidence="6">
    <location>
        <begin position="301"/>
        <end position="328"/>
    </location>
</feature>
<dbReference type="Pfam" id="PF01391">
    <property type="entry name" value="Collagen"/>
    <property type="match status" value="2"/>
</dbReference>
<feature type="compositionally biased region" description="Gly residues" evidence="6">
    <location>
        <begin position="527"/>
        <end position="536"/>
    </location>
</feature>
<evidence type="ECO:0000313" key="10">
    <source>
        <dbReference type="Proteomes" id="UP001108240"/>
    </source>
</evidence>
<organism evidence="9 10">
    <name type="scientific">Cyprinus carpio carpio</name>
    <dbReference type="NCBI Taxonomy" id="630221"/>
    <lineage>
        <taxon>Eukaryota</taxon>
        <taxon>Metazoa</taxon>
        <taxon>Chordata</taxon>
        <taxon>Craniata</taxon>
        <taxon>Vertebrata</taxon>
        <taxon>Euteleostomi</taxon>
        <taxon>Actinopterygii</taxon>
        <taxon>Neopterygii</taxon>
        <taxon>Teleostei</taxon>
        <taxon>Ostariophysi</taxon>
        <taxon>Cypriniformes</taxon>
        <taxon>Cyprinidae</taxon>
        <taxon>Cyprininae</taxon>
        <taxon>Cyprinus</taxon>
    </lineage>
</organism>
<dbReference type="Ensembl" id="ENSCCRT00000037116.2">
    <property type="protein sequence ID" value="ENSCCRP00000034248.2"/>
    <property type="gene ID" value="ENSCCRG00000018328.2"/>
</dbReference>
<sequence length="1004" mass="107012">MALNGYILTALCALWAGIFAQDNKIPSARECPVDLFFVLDTSESVALRSKPPEFYISQIKSFTKLFIDQLEDQPQPCSRDLTWNSGALHYSDDIELVSGLVDLKEKRSELKAAIDRISYIGKGTYTDCAIKEGIAELIKAGSHYHENKYIVVVTDGHPLTGYKEPCGGIQEATNEARQHAIKVFAVAISPDQEDTRLSIIATDINYRQNFTAADSTRSSHSTTIDTIIGMITNETKDVCCSFECHAPDGVPGPPGDPGQRGEAGRPGMPGEKGDYGPPGRTGDPGPVGYRGMKGDQGIKGYKGDRGHKGFKGDKGHHGLDGVDGRKGEPGFPGFPGCKGSPGPNGLQGDPGPKGDPGQYGPKGQRGDPGRDGEPGRPGNYGVSGVKGERGPRGPNGDKGERGDDGLPGPDGPRGERGTPGEKGEQGSRGNRGPRGDPGEPGPRGEQGREGSAGPNGEPGEIGRTGAPGYRGDEGPTGPEGGKGPRGIKGAPGDRGLMGERGEDGPPGNGTVGCHGFQGYPGPRGDPGSPGGKGTPGPKGDDGEPGEPGSDNNRPGPDGPRGPKGHRGPEGRLGPKGEPGPPGTDECEILDIIRKMCSCCECKCGPLDIAFIVDSSESIGATNFALAKDFIVTLMDRLKLRQFGANESRIGVVQYSGPNAQEVVKLGDPNITTLTDLKQAVKELRWLAEATYTGEALQYSLNNLINKLVTDKSVIIVLTDGRSDTIRDDVPVDVLCGKGLKVGGVGVVDYAERKANREQVNQVMCEADPRKGFSFVLDNFGLLLDDSFLQNLTKEICKEKKCPNYTCPLAFNNDTDILIMMDSSASVGKENFELTKDFTKMLAERFLTEGGEKFQITVGVGQYSNDANMEAEFDFDPDKVVARIAEAKYQGGGTNIKTALDYAIGRLRTGRGLNKKLLVFSDGRSQGVDNNDIENVVKRVSNAGIELFVLSVRNHVNETHLRTLVSRGLSYDYTYANNHLFKRADYHSLLTGVFYQSVSRKISLG</sequence>
<keyword evidence="4" id="KW-0677">Repeat</keyword>
<dbReference type="GO" id="GO:0007155">
    <property type="term" value="P:cell adhesion"/>
    <property type="evidence" value="ECO:0007669"/>
    <property type="project" value="UniProtKB-KW"/>
</dbReference>
<feature type="compositionally biased region" description="Basic and acidic residues" evidence="6">
    <location>
        <begin position="412"/>
        <end position="425"/>
    </location>
</feature>
<keyword evidence="10" id="KW-1185">Reference proteome</keyword>
<dbReference type="InterPro" id="IPR002035">
    <property type="entry name" value="VWF_A"/>
</dbReference>
<comment type="subcellular location">
    <subcellularLocation>
        <location evidence="1">Secreted</location>
        <location evidence="1">Extracellular space</location>
        <location evidence="1">Extracellular matrix</location>
    </subcellularLocation>
</comment>
<dbReference type="OMA" id="IVENICA"/>
<feature type="domain" description="VWFA" evidence="8">
    <location>
        <begin position="34"/>
        <end position="231"/>
    </location>
</feature>
<evidence type="ECO:0000259" key="8">
    <source>
        <dbReference type="PROSITE" id="PS50234"/>
    </source>
</evidence>
<evidence type="ECO:0000256" key="4">
    <source>
        <dbReference type="ARBA" id="ARBA00022737"/>
    </source>
</evidence>
<reference evidence="9" key="2">
    <citation type="submission" date="2025-09" db="UniProtKB">
        <authorList>
            <consortium name="Ensembl"/>
        </authorList>
    </citation>
    <scope>IDENTIFICATION</scope>
</reference>
<dbReference type="InterPro" id="IPR008160">
    <property type="entry name" value="Collagen"/>
</dbReference>
<keyword evidence="5" id="KW-0130">Cell adhesion</keyword>